<keyword evidence="3" id="KW-1185">Reference proteome</keyword>
<reference evidence="2" key="1">
    <citation type="submission" date="2021-01" db="EMBL/GenBank/DDBJ databases">
        <title>Paracoccus amoyensis sp. nov., isolated from the surface seawater along the coast of Xiamen Island, China.</title>
        <authorList>
            <person name="Lyu L."/>
        </authorList>
    </citation>
    <scope>NUCLEOTIDE SEQUENCE</scope>
    <source>
        <strain evidence="2">MJ17</strain>
    </source>
</reference>
<accession>A0A934SBR4</accession>
<keyword evidence="1" id="KW-0472">Membrane</keyword>
<proteinExistence type="predicted"/>
<feature type="transmembrane region" description="Helical" evidence="1">
    <location>
        <begin position="54"/>
        <end position="82"/>
    </location>
</feature>
<gene>
    <name evidence="2" type="ORF">JJJ17_08495</name>
</gene>
<comment type="caution">
    <text evidence="2">The sequence shown here is derived from an EMBL/GenBank/DDBJ whole genome shotgun (WGS) entry which is preliminary data.</text>
</comment>
<keyword evidence="1" id="KW-1133">Transmembrane helix</keyword>
<name>A0A934SBR4_9RHOB</name>
<evidence type="ECO:0000256" key="1">
    <source>
        <dbReference type="SAM" id="Phobius"/>
    </source>
</evidence>
<feature type="transmembrane region" description="Helical" evidence="1">
    <location>
        <begin position="203"/>
        <end position="222"/>
    </location>
</feature>
<organism evidence="2 3">
    <name type="scientific">Paracoccus caeni</name>
    <dbReference type="NCBI Taxonomy" id="657651"/>
    <lineage>
        <taxon>Bacteria</taxon>
        <taxon>Pseudomonadati</taxon>
        <taxon>Pseudomonadota</taxon>
        <taxon>Alphaproteobacteria</taxon>
        <taxon>Rhodobacterales</taxon>
        <taxon>Paracoccaceae</taxon>
        <taxon>Paracoccus</taxon>
    </lineage>
</organism>
<sequence>MKRDLGGLRMPGFGMGFWPAALTLLFAAMGGFIAHSVWLGLGGLTNDLQGRSPFYAASMPLTTAIMFLHMITGALLTVIAPLQVINPIRRNWPRFHRWSGRIMVGLGIFTGFGGILYATRHGTTGGAFMDLSSTVYGLLMLLAAVQTYRLGRARKWMVHRRWGWRFTVLVIASWLYRMHYVIWDRLTGGLWTTPDMTGPFDRFQAWAFYLSYAALLELWFLWEDRRRMRKRPQPAMRPAPAGTG</sequence>
<dbReference type="Proteomes" id="UP000640485">
    <property type="component" value="Unassembled WGS sequence"/>
</dbReference>
<dbReference type="AlphaFoldDB" id="A0A934SBR4"/>
<feature type="transmembrane region" description="Helical" evidence="1">
    <location>
        <begin position="12"/>
        <end position="34"/>
    </location>
</feature>
<dbReference type="EMBL" id="JAEPRQ010000002">
    <property type="protein sequence ID" value="MBK4215960.1"/>
    <property type="molecule type" value="Genomic_DNA"/>
</dbReference>
<evidence type="ECO:0000313" key="2">
    <source>
        <dbReference type="EMBL" id="MBK4215960.1"/>
    </source>
</evidence>
<evidence type="ECO:0000313" key="3">
    <source>
        <dbReference type="Proteomes" id="UP000640485"/>
    </source>
</evidence>
<dbReference type="RefSeq" id="WP_200685399.1">
    <property type="nucleotide sequence ID" value="NZ_JAEPRQ010000002.1"/>
</dbReference>
<feature type="transmembrane region" description="Helical" evidence="1">
    <location>
        <begin position="162"/>
        <end position="183"/>
    </location>
</feature>
<protein>
    <submittedName>
        <fullName evidence="2">DUF2306 domain-containing protein</fullName>
    </submittedName>
</protein>
<keyword evidence="1" id="KW-0812">Transmembrane</keyword>
<feature type="transmembrane region" description="Helical" evidence="1">
    <location>
        <begin position="131"/>
        <end position="150"/>
    </location>
</feature>
<feature type="transmembrane region" description="Helical" evidence="1">
    <location>
        <begin position="102"/>
        <end position="119"/>
    </location>
</feature>